<dbReference type="Proteomes" id="UP000299102">
    <property type="component" value="Unassembled WGS sequence"/>
</dbReference>
<dbReference type="GO" id="GO:0000793">
    <property type="term" value="C:condensed chromosome"/>
    <property type="evidence" value="ECO:0007669"/>
    <property type="project" value="TreeGrafter"/>
</dbReference>
<dbReference type="EMBL" id="BGZK01002362">
    <property type="protein sequence ID" value="GBP93313.1"/>
    <property type="molecule type" value="Genomic_DNA"/>
</dbReference>
<reference evidence="2 3" key="1">
    <citation type="journal article" date="2019" name="Commun. Biol.">
        <title>The bagworm genome reveals a unique fibroin gene that provides high tensile strength.</title>
        <authorList>
            <person name="Kono N."/>
            <person name="Nakamura H."/>
            <person name="Ohtoshi R."/>
            <person name="Tomita M."/>
            <person name="Numata K."/>
            <person name="Arakawa K."/>
        </authorList>
    </citation>
    <scope>NUCLEOTIDE SEQUENCE [LARGE SCALE GENOMIC DNA]</scope>
</reference>
<dbReference type="PANTHER" id="PTHR46060">
    <property type="entry name" value="MARINER MOS1 TRANSPOSASE-LIKE PROTEIN"/>
    <property type="match status" value="1"/>
</dbReference>
<dbReference type="GO" id="GO:0035861">
    <property type="term" value="C:site of double-strand break"/>
    <property type="evidence" value="ECO:0007669"/>
    <property type="project" value="TreeGrafter"/>
</dbReference>
<dbReference type="GO" id="GO:0015074">
    <property type="term" value="P:DNA integration"/>
    <property type="evidence" value="ECO:0007669"/>
    <property type="project" value="TreeGrafter"/>
</dbReference>
<dbReference type="GO" id="GO:0044547">
    <property type="term" value="F:DNA topoisomerase binding"/>
    <property type="evidence" value="ECO:0007669"/>
    <property type="project" value="TreeGrafter"/>
</dbReference>
<dbReference type="AlphaFoldDB" id="A0A4C2A275"/>
<dbReference type="GO" id="GO:0044774">
    <property type="term" value="P:mitotic DNA integrity checkpoint signaling"/>
    <property type="evidence" value="ECO:0007669"/>
    <property type="project" value="TreeGrafter"/>
</dbReference>
<dbReference type="Pfam" id="PF17906">
    <property type="entry name" value="HTH_48"/>
    <property type="match status" value="1"/>
</dbReference>
<dbReference type="InterPro" id="IPR041426">
    <property type="entry name" value="Mos1_HTH"/>
</dbReference>
<dbReference type="GO" id="GO:0000729">
    <property type="term" value="P:DNA double-strand break processing"/>
    <property type="evidence" value="ECO:0007669"/>
    <property type="project" value="TreeGrafter"/>
</dbReference>
<proteinExistence type="predicted"/>
<dbReference type="InterPro" id="IPR052709">
    <property type="entry name" value="Transposase-MT_Hybrid"/>
</dbReference>
<name>A0A4C2A275_EUMVA</name>
<keyword evidence="3" id="KW-1185">Reference proteome</keyword>
<dbReference type="GO" id="GO:0000014">
    <property type="term" value="F:single-stranded DNA endodeoxyribonuclease activity"/>
    <property type="evidence" value="ECO:0007669"/>
    <property type="project" value="TreeGrafter"/>
</dbReference>
<evidence type="ECO:0000313" key="3">
    <source>
        <dbReference type="Proteomes" id="UP000299102"/>
    </source>
</evidence>
<gene>
    <name evidence="2" type="primary">SETMAR</name>
    <name evidence="2" type="ORF">EVAR_66546_1</name>
</gene>
<dbReference type="GO" id="GO:0006303">
    <property type="term" value="P:double-strand break repair via nonhomologous end joining"/>
    <property type="evidence" value="ECO:0007669"/>
    <property type="project" value="TreeGrafter"/>
</dbReference>
<dbReference type="STRING" id="151549.A0A4C2A275"/>
<evidence type="ECO:0000259" key="1">
    <source>
        <dbReference type="Pfam" id="PF17906"/>
    </source>
</evidence>
<dbReference type="GO" id="GO:0031297">
    <property type="term" value="P:replication fork processing"/>
    <property type="evidence" value="ECO:0007669"/>
    <property type="project" value="TreeGrafter"/>
</dbReference>
<feature type="domain" description="Mos1 transposase HTH" evidence="1">
    <location>
        <begin position="4"/>
        <end position="34"/>
    </location>
</feature>
<dbReference type="GO" id="GO:0003697">
    <property type="term" value="F:single-stranded DNA binding"/>
    <property type="evidence" value="ECO:0007669"/>
    <property type="project" value="TreeGrafter"/>
</dbReference>
<sequence>MRHESQEKNCDVYGPKAVTIKVAQNWFKRFQSGNFDVNEEPRSGQPVTEKVDAILENVEQDHHISSYDITEELEIVHKTVLTHLKKARCIKKLIIWVPHDFTERYLINRVLMCDSLLKRNKTEMFLKITGDEKWITTTRGCKKIIAKRQGNFTCYGETRMKAQ</sequence>
<dbReference type="GO" id="GO:0032259">
    <property type="term" value="P:methylation"/>
    <property type="evidence" value="ECO:0007669"/>
    <property type="project" value="UniProtKB-KW"/>
</dbReference>
<comment type="caution">
    <text evidence="2">The sequence shown here is derived from an EMBL/GenBank/DDBJ whole genome shotgun (WGS) entry which is preliminary data.</text>
</comment>
<organism evidence="2 3">
    <name type="scientific">Eumeta variegata</name>
    <name type="common">Bagworm moth</name>
    <name type="synonym">Eumeta japonica</name>
    <dbReference type="NCBI Taxonomy" id="151549"/>
    <lineage>
        <taxon>Eukaryota</taxon>
        <taxon>Metazoa</taxon>
        <taxon>Ecdysozoa</taxon>
        <taxon>Arthropoda</taxon>
        <taxon>Hexapoda</taxon>
        <taxon>Insecta</taxon>
        <taxon>Pterygota</taxon>
        <taxon>Neoptera</taxon>
        <taxon>Endopterygota</taxon>
        <taxon>Lepidoptera</taxon>
        <taxon>Glossata</taxon>
        <taxon>Ditrysia</taxon>
        <taxon>Tineoidea</taxon>
        <taxon>Psychidae</taxon>
        <taxon>Oiketicinae</taxon>
        <taxon>Eumeta</taxon>
    </lineage>
</organism>
<dbReference type="GO" id="GO:0003690">
    <property type="term" value="F:double-stranded DNA binding"/>
    <property type="evidence" value="ECO:0007669"/>
    <property type="project" value="TreeGrafter"/>
</dbReference>
<dbReference type="GO" id="GO:0005634">
    <property type="term" value="C:nucleus"/>
    <property type="evidence" value="ECO:0007669"/>
    <property type="project" value="TreeGrafter"/>
</dbReference>
<dbReference type="PANTHER" id="PTHR46060:SF2">
    <property type="entry name" value="HISTONE-LYSINE N-METHYLTRANSFERASE SETMAR"/>
    <property type="match status" value="1"/>
</dbReference>
<keyword evidence="2" id="KW-0489">Methyltransferase</keyword>
<dbReference type="OrthoDB" id="10032414at2759"/>
<dbReference type="GO" id="GO:0046975">
    <property type="term" value="F:histone H3K36 methyltransferase activity"/>
    <property type="evidence" value="ECO:0007669"/>
    <property type="project" value="TreeGrafter"/>
</dbReference>
<protein>
    <submittedName>
        <fullName evidence="2">Histone-lysine N-methyltransferase SETMAR</fullName>
    </submittedName>
</protein>
<dbReference type="GO" id="GO:0042800">
    <property type="term" value="F:histone H3K4 methyltransferase activity"/>
    <property type="evidence" value="ECO:0007669"/>
    <property type="project" value="TreeGrafter"/>
</dbReference>
<keyword evidence="2" id="KW-0808">Transferase</keyword>
<evidence type="ECO:0000313" key="2">
    <source>
        <dbReference type="EMBL" id="GBP93313.1"/>
    </source>
</evidence>
<accession>A0A4C2A275</accession>